<dbReference type="Pfam" id="PF13361">
    <property type="entry name" value="UvrD_C"/>
    <property type="match status" value="1"/>
</dbReference>
<dbReference type="InterPro" id="IPR027417">
    <property type="entry name" value="P-loop_NTPase"/>
</dbReference>
<dbReference type="EMBL" id="BART01037157">
    <property type="protein sequence ID" value="GAH05805.1"/>
    <property type="molecule type" value="Genomic_DNA"/>
</dbReference>
<accession>X1DBW0</accession>
<evidence type="ECO:0000259" key="5">
    <source>
        <dbReference type="PROSITE" id="PS51217"/>
    </source>
</evidence>
<dbReference type="PANTHER" id="PTHR11070">
    <property type="entry name" value="UVRD / RECB / PCRA DNA HELICASE FAMILY MEMBER"/>
    <property type="match status" value="1"/>
</dbReference>
<dbReference type="AlphaFoldDB" id="X1DBW0"/>
<dbReference type="GO" id="GO:0003677">
    <property type="term" value="F:DNA binding"/>
    <property type="evidence" value="ECO:0007669"/>
    <property type="project" value="InterPro"/>
</dbReference>
<protein>
    <recommendedName>
        <fullName evidence="5">UvrD-like helicase C-terminal domain-containing protein</fullName>
    </recommendedName>
</protein>
<evidence type="ECO:0000256" key="3">
    <source>
        <dbReference type="ARBA" id="ARBA00022806"/>
    </source>
</evidence>
<dbReference type="Gene3D" id="1.10.486.10">
    <property type="entry name" value="PCRA, domain 4"/>
    <property type="match status" value="1"/>
</dbReference>
<evidence type="ECO:0000313" key="6">
    <source>
        <dbReference type="EMBL" id="GAH05805.1"/>
    </source>
</evidence>
<comment type="caution">
    <text evidence="6">The sequence shown here is derived from an EMBL/GenBank/DDBJ whole genome shotgun (WGS) entry which is preliminary data.</text>
</comment>
<feature type="non-terminal residue" evidence="6">
    <location>
        <position position="1"/>
    </location>
</feature>
<dbReference type="GO" id="GO:0016787">
    <property type="term" value="F:hydrolase activity"/>
    <property type="evidence" value="ECO:0007669"/>
    <property type="project" value="UniProtKB-KW"/>
</dbReference>
<dbReference type="PROSITE" id="PS51217">
    <property type="entry name" value="UVRD_HELICASE_CTER"/>
    <property type="match status" value="1"/>
</dbReference>
<dbReference type="GO" id="GO:0043138">
    <property type="term" value="F:3'-5' DNA helicase activity"/>
    <property type="evidence" value="ECO:0007669"/>
    <property type="project" value="TreeGrafter"/>
</dbReference>
<dbReference type="PANTHER" id="PTHR11070:SF2">
    <property type="entry name" value="ATP-DEPENDENT DNA HELICASE SRS2"/>
    <property type="match status" value="1"/>
</dbReference>
<keyword evidence="4" id="KW-0067">ATP-binding</keyword>
<organism evidence="6">
    <name type="scientific">marine sediment metagenome</name>
    <dbReference type="NCBI Taxonomy" id="412755"/>
    <lineage>
        <taxon>unclassified sequences</taxon>
        <taxon>metagenomes</taxon>
        <taxon>ecological metagenomes</taxon>
    </lineage>
</organism>
<dbReference type="SUPFAM" id="SSF52540">
    <property type="entry name" value="P-loop containing nucleoside triphosphate hydrolases"/>
    <property type="match status" value="1"/>
</dbReference>
<evidence type="ECO:0000256" key="1">
    <source>
        <dbReference type="ARBA" id="ARBA00022741"/>
    </source>
</evidence>
<dbReference type="GO" id="GO:0005524">
    <property type="term" value="F:ATP binding"/>
    <property type="evidence" value="ECO:0007669"/>
    <property type="project" value="UniProtKB-KW"/>
</dbReference>
<evidence type="ECO:0000256" key="2">
    <source>
        <dbReference type="ARBA" id="ARBA00022801"/>
    </source>
</evidence>
<reference evidence="6" key="1">
    <citation type="journal article" date="2014" name="Front. Microbiol.">
        <title>High frequency of phylogenetically diverse reductive dehalogenase-homologous genes in deep subseafloor sedimentary metagenomes.</title>
        <authorList>
            <person name="Kawai M."/>
            <person name="Futagami T."/>
            <person name="Toyoda A."/>
            <person name="Takaki Y."/>
            <person name="Nishi S."/>
            <person name="Hori S."/>
            <person name="Arai W."/>
            <person name="Tsubouchi T."/>
            <person name="Morono Y."/>
            <person name="Uchiyama I."/>
            <person name="Ito T."/>
            <person name="Fujiyama A."/>
            <person name="Inagaki F."/>
            <person name="Takami H."/>
        </authorList>
    </citation>
    <scope>NUCLEOTIDE SEQUENCE</scope>
    <source>
        <strain evidence="6">Expedition CK06-06</strain>
    </source>
</reference>
<dbReference type="InterPro" id="IPR014017">
    <property type="entry name" value="DNA_helicase_UvrD-like_C"/>
</dbReference>
<evidence type="ECO:0000256" key="4">
    <source>
        <dbReference type="ARBA" id="ARBA00022840"/>
    </source>
</evidence>
<proteinExistence type="predicted"/>
<name>X1DBW0_9ZZZZ</name>
<dbReference type="GO" id="GO:0000725">
    <property type="term" value="P:recombinational repair"/>
    <property type="evidence" value="ECO:0007669"/>
    <property type="project" value="TreeGrafter"/>
</dbReference>
<dbReference type="Gene3D" id="3.40.50.300">
    <property type="entry name" value="P-loop containing nucleotide triphosphate hydrolases"/>
    <property type="match status" value="1"/>
</dbReference>
<sequence>ESYRCPEDIVSFSQKLISNDISRIDKPFKAKETQNSNNKPSEKNSVISLKFPKFASEARAISQLILKFMSEDSSLRFNQIAIIMRSFKGYLEIIKSTLDREKIPYHFVDGGETIFKTPIVNAVISLLKSLIIPKNDDKWCDEIKTVLLSNLFRLEPFAL</sequence>
<keyword evidence="1" id="KW-0547">Nucleotide-binding</keyword>
<dbReference type="InterPro" id="IPR000212">
    <property type="entry name" value="DNA_helicase_UvrD/REP"/>
</dbReference>
<feature type="non-terminal residue" evidence="6">
    <location>
        <position position="159"/>
    </location>
</feature>
<keyword evidence="3" id="KW-0347">Helicase</keyword>
<keyword evidence="2" id="KW-0378">Hydrolase</keyword>
<feature type="domain" description="UvrD-like helicase C-terminal" evidence="5">
    <location>
        <begin position="7"/>
        <end position="159"/>
    </location>
</feature>
<gene>
    <name evidence="6" type="ORF">S01H4_62309</name>
</gene>